<dbReference type="Proteomes" id="UP000680038">
    <property type="component" value="Unassembled WGS sequence"/>
</dbReference>
<evidence type="ECO:0000313" key="1">
    <source>
        <dbReference type="EMBL" id="CAG5001693.1"/>
    </source>
</evidence>
<organism evidence="1 2">
    <name type="scientific">Dyadobacter helix</name>
    <dbReference type="NCBI Taxonomy" id="2822344"/>
    <lineage>
        <taxon>Bacteria</taxon>
        <taxon>Pseudomonadati</taxon>
        <taxon>Bacteroidota</taxon>
        <taxon>Cytophagia</taxon>
        <taxon>Cytophagales</taxon>
        <taxon>Spirosomataceae</taxon>
        <taxon>Dyadobacter</taxon>
    </lineage>
</organism>
<gene>
    <name evidence="1" type="ORF">DYBT9275_02722</name>
</gene>
<comment type="caution">
    <text evidence="1">The sequence shown here is derived from an EMBL/GenBank/DDBJ whole genome shotgun (WGS) entry which is preliminary data.</text>
</comment>
<accession>A0A916NC10</accession>
<name>A0A916NC10_9BACT</name>
<dbReference type="EMBL" id="CAJRAF010000002">
    <property type="protein sequence ID" value="CAG5001693.1"/>
    <property type="molecule type" value="Genomic_DNA"/>
</dbReference>
<keyword evidence="2" id="KW-1185">Reference proteome</keyword>
<dbReference type="AlphaFoldDB" id="A0A916NC10"/>
<reference evidence="1" key="1">
    <citation type="submission" date="2021-04" db="EMBL/GenBank/DDBJ databases">
        <authorList>
            <person name="Rodrigo-Torres L."/>
            <person name="Arahal R. D."/>
            <person name="Lucena T."/>
        </authorList>
    </citation>
    <scope>NUCLEOTIDE SEQUENCE</scope>
    <source>
        <strain evidence="1">CECT 9275</strain>
    </source>
</reference>
<sequence length="100" mass="12273">MMDYCQFQFDMVANLRKMHEWLLAARHREALKAENYELCKMIQEEIDERIENNTINHAFMDGFRYWDKNLKKFTGPPNFGPYNGLFKNYKYHKENERDKI</sequence>
<evidence type="ECO:0000313" key="2">
    <source>
        <dbReference type="Proteomes" id="UP000680038"/>
    </source>
</evidence>
<proteinExistence type="predicted"/>
<protein>
    <submittedName>
        <fullName evidence="1">Uncharacterized protein</fullName>
    </submittedName>
</protein>